<sequence length="134" mass="15936">GKFGPQWSELVEQWYLHEKNHGFVCPTKGHSAKLRPKEIGAWVQRARTGSPDIKDVVRFAGEWQNWWQDINPVWRKVKLPMPREDGPWMFLDLPGQNGFLNVLIGLKWWRERLDEESQEWRDAVADVSWVLKRM</sequence>
<name>A0AAD7A5X8_9AGAR</name>
<evidence type="ECO:0000313" key="2">
    <source>
        <dbReference type="Proteomes" id="UP001218218"/>
    </source>
</evidence>
<proteinExistence type="predicted"/>
<gene>
    <name evidence="1" type="ORF">DFH08DRAFT_667128</name>
</gene>
<comment type="caution">
    <text evidence="1">The sequence shown here is derived from an EMBL/GenBank/DDBJ whole genome shotgun (WGS) entry which is preliminary data.</text>
</comment>
<feature type="non-terminal residue" evidence="1">
    <location>
        <position position="134"/>
    </location>
</feature>
<reference evidence="1" key="1">
    <citation type="submission" date="2023-03" db="EMBL/GenBank/DDBJ databases">
        <title>Massive genome expansion in bonnet fungi (Mycena s.s.) driven by repeated elements and novel gene families across ecological guilds.</title>
        <authorList>
            <consortium name="Lawrence Berkeley National Laboratory"/>
            <person name="Harder C.B."/>
            <person name="Miyauchi S."/>
            <person name="Viragh M."/>
            <person name="Kuo A."/>
            <person name="Thoen E."/>
            <person name="Andreopoulos B."/>
            <person name="Lu D."/>
            <person name="Skrede I."/>
            <person name="Drula E."/>
            <person name="Henrissat B."/>
            <person name="Morin E."/>
            <person name="Kohler A."/>
            <person name="Barry K."/>
            <person name="LaButti K."/>
            <person name="Morin E."/>
            <person name="Salamov A."/>
            <person name="Lipzen A."/>
            <person name="Mereny Z."/>
            <person name="Hegedus B."/>
            <person name="Baldrian P."/>
            <person name="Stursova M."/>
            <person name="Weitz H."/>
            <person name="Taylor A."/>
            <person name="Grigoriev I.V."/>
            <person name="Nagy L.G."/>
            <person name="Martin F."/>
            <person name="Kauserud H."/>
        </authorList>
    </citation>
    <scope>NUCLEOTIDE SEQUENCE</scope>
    <source>
        <strain evidence="1">CBHHK002</strain>
    </source>
</reference>
<dbReference type="AlphaFoldDB" id="A0AAD7A5X8"/>
<accession>A0AAD7A5X8</accession>
<protein>
    <submittedName>
        <fullName evidence="1">Uncharacterized protein</fullName>
    </submittedName>
</protein>
<evidence type="ECO:0000313" key="1">
    <source>
        <dbReference type="EMBL" id="KAJ7350071.1"/>
    </source>
</evidence>
<keyword evidence="2" id="KW-1185">Reference proteome</keyword>
<organism evidence="1 2">
    <name type="scientific">Mycena albidolilacea</name>
    <dbReference type="NCBI Taxonomy" id="1033008"/>
    <lineage>
        <taxon>Eukaryota</taxon>
        <taxon>Fungi</taxon>
        <taxon>Dikarya</taxon>
        <taxon>Basidiomycota</taxon>
        <taxon>Agaricomycotina</taxon>
        <taxon>Agaricomycetes</taxon>
        <taxon>Agaricomycetidae</taxon>
        <taxon>Agaricales</taxon>
        <taxon>Marasmiineae</taxon>
        <taxon>Mycenaceae</taxon>
        <taxon>Mycena</taxon>
    </lineage>
</organism>
<dbReference type="EMBL" id="JARIHO010000015">
    <property type="protein sequence ID" value="KAJ7350071.1"/>
    <property type="molecule type" value="Genomic_DNA"/>
</dbReference>
<feature type="non-terminal residue" evidence="1">
    <location>
        <position position="1"/>
    </location>
</feature>
<dbReference type="Proteomes" id="UP001218218">
    <property type="component" value="Unassembled WGS sequence"/>
</dbReference>